<feature type="region of interest" description="Disordered" evidence="1">
    <location>
        <begin position="198"/>
        <end position="224"/>
    </location>
</feature>
<comment type="caution">
    <text evidence="2">The sequence shown here is derived from an EMBL/GenBank/DDBJ whole genome shotgun (WGS) entry which is preliminary data.</text>
</comment>
<evidence type="ECO:0000256" key="1">
    <source>
        <dbReference type="SAM" id="MobiDB-lite"/>
    </source>
</evidence>
<organism evidence="2 3">
    <name type="scientific">Paramagnetospirillum caucaseum</name>
    <dbReference type="NCBI Taxonomy" id="1244869"/>
    <lineage>
        <taxon>Bacteria</taxon>
        <taxon>Pseudomonadati</taxon>
        <taxon>Pseudomonadota</taxon>
        <taxon>Alphaproteobacteria</taxon>
        <taxon>Rhodospirillales</taxon>
        <taxon>Magnetospirillaceae</taxon>
        <taxon>Paramagnetospirillum</taxon>
    </lineage>
</organism>
<dbReference type="AlphaFoldDB" id="M2Y666"/>
<protein>
    <submittedName>
        <fullName evidence="2">Uncharacterized protein</fullName>
    </submittedName>
</protein>
<gene>
    <name evidence="2" type="ORF">H261_17933</name>
</gene>
<evidence type="ECO:0000313" key="3">
    <source>
        <dbReference type="Proteomes" id="UP000011744"/>
    </source>
</evidence>
<dbReference type="eggNOG" id="COG2199">
    <property type="taxonomic scope" value="Bacteria"/>
</dbReference>
<proteinExistence type="predicted"/>
<dbReference type="OrthoDB" id="8436846at2"/>
<dbReference type="PATRIC" id="fig|1244869.3.peg.3587"/>
<sequence>MSASKGNVWGRLAQSLKTLWDDEKPAPAGSAPGRVPRPTARSSVESAAEWLEQMLARDPAIKAKLHVVSLAEYRDSVGEKWPRLADKVSIIVDQVVRRNIGKGNTFCRDGEDCWILAFPELSIEDARRRTIMVVEELGRFLYGQQQGGQDRPVALAAEIPVAEAVGEDGEFDSARIARAVDEVRAYVSTSGLPYLPSSTAQGGPAAADPLSGWTSLGRGEETRRDDMKWETIEGTGVKKPAAYLDPSIVGAIPPGASLSLLWRPTWVAMGEAISAYGARVVRRDREGDEPMEGCRAYPEGDAATALTLDRFVVNSAVRDIRNAARNAPEGVPQSSVILPLSWQSLSSDQRNSVVFALSDLTQETRNTRLVIEIFNIPDGTTTPELESVVSFVGTLCREVLVRTRLSARRTSVAAEIGVSMVGLDLSEFRPEDKMDDEQLLAVLERIQQETAKDGIGCYLWSARHRKVVGGVVQGGFEMVNGPGLMKDIPRPAMVLPAPRTRFAAE</sequence>
<feature type="region of interest" description="Disordered" evidence="1">
    <location>
        <begin position="20"/>
        <end position="41"/>
    </location>
</feature>
<dbReference type="EMBL" id="AONQ01000061">
    <property type="protein sequence ID" value="EME68556.1"/>
    <property type="molecule type" value="Genomic_DNA"/>
</dbReference>
<dbReference type="Proteomes" id="UP000011744">
    <property type="component" value="Unassembled WGS sequence"/>
</dbReference>
<keyword evidence="3" id="KW-1185">Reference proteome</keyword>
<name>M2Y666_9PROT</name>
<dbReference type="RefSeq" id="WP_008620245.1">
    <property type="nucleotide sequence ID" value="NZ_AONQ01000061.1"/>
</dbReference>
<accession>M2Y666</accession>
<dbReference type="STRING" id="1244869.H261_17933"/>
<evidence type="ECO:0000313" key="2">
    <source>
        <dbReference type="EMBL" id="EME68556.1"/>
    </source>
</evidence>
<reference evidence="2 3" key="1">
    <citation type="journal article" date="2014" name="Genome Announc.">
        <title>Draft Genome Sequence of Magnetospirillum sp. Strain SO-1, a Freshwater Magnetotactic Bacterium Isolated from the Ol'khovka River, Russia.</title>
        <authorList>
            <person name="Grouzdev D.S."/>
            <person name="Dziuba M.V."/>
            <person name="Sukhacheva M.S."/>
            <person name="Mardanov A.V."/>
            <person name="Beletskiy A.V."/>
            <person name="Kuznetsov B.B."/>
            <person name="Skryabin K.G."/>
        </authorList>
    </citation>
    <scope>NUCLEOTIDE SEQUENCE [LARGE SCALE GENOMIC DNA]</scope>
    <source>
        <strain evidence="2 3">SO-1</strain>
    </source>
</reference>